<dbReference type="InterPro" id="IPR034660">
    <property type="entry name" value="DinB/YfiT-like"/>
</dbReference>
<name>H1Y576_9SPHI</name>
<gene>
    <name evidence="2" type="ORF">Mucpa_4529</name>
</gene>
<dbReference type="Gene3D" id="1.20.120.450">
    <property type="entry name" value="dinb family like domain"/>
    <property type="match status" value="1"/>
</dbReference>
<dbReference type="STRING" id="714943.Mucpa_4529"/>
<sequence>MKIHEQTLNRLQNQHKIIRHYIDDLPPQALYNRIDKNKWSIHENIAHLARYQYIFYSRVVQILEESNPHFEPYDGDKDTEFRFFVSKSTGPLLHDLYRIRQDLTNLLSDLPEGQYSRTATHAKYGKMNLCQWVEFFVLHESNHLFKIFKLSSKFWQANHSAIDTDLYNSELDHALMH</sequence>
<dbReference type="SUPFAM" id="SSF109854">
    <property type="entry name" value="DinB/YfiT-like putative metalloenzymes"/>
    <property type="match status" value="1"/>
</dbReference>
<dbReference type="Proteomes" id="UP000002774">
    <property type="component" value="Chromosome"/>
</dbReference>
<dbReference type="InterPro" id="IPR024775">
    <property type="entry name" value="DinB-like"/>
</dbReference>
<organism evidence="2 3">
    <name type="scientific">Mucilaginibacter paludis DSM 18603</name>
    <dbReference type="NCBI Taxonomy" id="714943"/>
    <lineage>
        <taxon>Bacteria</taxon>
        <taxon>Pseudomonadati</taxon>
        <taxon>Bacteroidota</taxon>
        <taxon>Sphingobacteriia</taxon>
        <taxon>Sphingobacteriales</taxon>
        <taxon>Sphingobacteriaceae</taxon>
        <taxon>Mucilaginibacter</taxon>
    </lineage>
</organism>
<dbReference type="Pfam" id="PF12867">
    <property type="entry name" value="DinB_2"/>
    <property type="match status" value="1"/>
</dbReference>
<feature type="domain" description="DinB-like" evidence="1">
    <location>
        <begin position="14"/>
        <end position="144"/>
    </location>
</feature>
<evidence type="ECO:0000313" key="2">
    <source>
        <dbReference type="EMBL" id="EHQ28619.1"/>
    </source>
</evidence>
<keyword evidence="3" id="KW-1185">Reference proteome</keyword>
<proteinExistence type="predicted"/>
<dbReference type="RefSeq" id="WP_008509493.1">
    <property type="nucleotide sequence ID" value="NZ_CM001403.1"/>
</dbReference>
<dbReference type="AlphaFoldDB" id="H1Y576"/>
<dbReference type="OrthoDB" id="1431064at2"/>
<evidence type="ECO:0000313" key="3">
    <source>
        <dbReference type="Proteomes" id="UP000002774"/>
    </source>
</evidence>
<protein>
    <recommendedName>
        <fullName evidence="1">DinB-like domain-containing protein</fullName>
    </recommendedName>
</protein>
<dbReference type="EMBL" id="CM001403">
    <property type="protein sequence ID" value="EHQ28619.1"/>
    <property type="molecule type" value="Genomic_DNA"/>
</dbReference>
<accession>H1Y576</accession>
<dbReference type="HOGENOM" id="CLU_105789_3_0_10"/>
<dbReference type="eggNOG" id="COG2318">
    <property type="taxonomic scope" value="Bacteria"/>
</dbReference>
<evidence type="ECO:0000259" key="1">
    <source>
        <dbReference type="Pfam" id="PF12867"/>
    </source>
</evidence>
<reference evidence="2" key="1">
    <citation type="submission" date="2011-09" db="EMBL/GenBank/DDBJ databases">
        <title>The permanent draft genome of Mucilaginibacter paludis DSM 18603.</title>
        <authorList>
            <consortium name="US DOE Joint Genome Institute (JGI-PGF)"/>
            <person name="Lucas S."/>
            <person name="Han J."/>
            <person name="Lapidus A."/>
            <person name="Bruce D."/>
            <person name="Goodwin L."/>
            <person name="Pitluck S."/>
            <person name="Peters L."/>
            <person name="Kyrpides N."/>
            <person name="Mavromatis K."/>
            <person name="Ivanova N."/>
            <person name="Mikhailova N."/>
            <person name="Held B."/>
            <person name="Detter J.C."/>
            <person name="Tapia R."/>
            <person name="Han C."/>
            <person name="Land M."/>
            <person name="Hauser L."/>
            <person name="Markowitz V."/>
            <person name="Cheng J.-F."/>
            <person name="Hugenholtz P."/>
            <person name="Woyke T."/>
            <person name="Wu D."/>
            <person name="Tindall B."/>
            <person name="Brambilla E."/>
            <person name="Klenk H.-P."/>
            <person name="Eisen J.A."/>
        </authorList>
    </citation>
    <scope>NUCLEOTIDE SEQUENCE [LARGE SCALE GENOMIC DNA]</scope>
    <source>
        <strain evidence="2">DSM 18603</strain>
    </source>
</reference>